<keyword evidence="3" id="KW-1185">Reference proteome</keyword>
<protein>
    <submittedName>
        <fullName evidence="2">Uncharacterized protein</fullName>
    </submittedName>
</protein>
<dbReference type="AlphaFoldDB" id="A0A850ET59"/>
<gene>
    <name evidence="2" type="ORF">HPT30_19405</name>
</gene>
<feature type="transmembrane region" description="Helical" evidence="1">
    <location>
        <begin position="28"/>
        <end position="48"/>
    </location>
</feature>
<comment type="caution">
    <text evidence="2">The sequence shown here is derived from an EMBL/GenBank/DDBJ whole genome shotgun (WGS) entry which is preliminary data.</text>
</comment>
<name>A0A850ET59_9BACL</name>
<evidence type="ECO:0000256" key="1">
    <source>
        <dbReference type="SAM" id="Phobius"/>
    </source>
</evidence>
<keyword evidence="1" id="KW-1133">Transmembrane helix</keyword>
<reference evidence="2" key="1">
    <citation type="submission" date="2020-06" db="EMBL/GenBank/DDBJ databases">
        <title>Paenibacillus sp. nov., isolated from soil.</title>
        <authorList>
            <person name="Seo Y.L."/>
        </authorList>
    </citation>
    <scope>NUCLEOTIDE SEQUENCE [LARGE SCALE GENOMIC DNA]</scope>
    <source>
        <strain evidence="2">JW14</strain>
    </source>
</reference>
<sequence length="87" mass="9268">MPTNSNGNSSKNSGGDGVEANELSAEDYAIIGAGLTALGDFFAFLSLVKAREITKETGGQSDVLPLAIIRSYKKAVAKQKGRPRRRR</sequence>
<organism evidence="2 3">
    <name type="scientific">Paenibacillus agri</name>
    <dbReference type="NCBI Taxonomy" id="2744309"/>
    <lineage>
        <taxon>Bacteria</taxon>
        <taxon>Bacillati</taxon>
        <taxon>Bacillota</taxon>
        <taxon>Bacilli</taxon>
        <taxon>Bacillales</taxon>
        <taxon>Paenibacillaceae</taxon>
        <taxon>Paenibacillus</taxon>
    </lineage>
</organism>
<keyword evidence="1" id="KW-0472">Membrane</keyword>
<dbReference type="Proteomes" id="UP000564806">
    <property type="component" value="Unassembled WGS sequence"/>
</dbReference>
<accession>A0A850ET59</accession>
<evidence type="ECO:0000313" key="3">
    <source>
        <dbReference type="Proteomes" id="UP000564806"/>
    </source>
</evidence>
<dbReference type="RefSeq" id="WP_175372981.1">
    <property type="nucleotide sequence ID" value="NZ_JABWCS010000215.1"/>
</dbReference>
<proteinExistence type="predicted"/>
<evidence type="ECO:0000313" key="2">
    <source>
        <dbReference type="EMBL" id="NUU62514.1"/>
    </source>
</evidence>
<dbReference type="EMBL" id="JABWCS010000215">
    <property type="protein sequence ID" value="NUU62514.1"/>
    <property type="molecule type" value="Genomic_DNA"/>
</dbReference>
<keyword evidence="1" id="KW-0812">Transmembrane</keyword>